<protein>
    <submittedName>
        <fullName evidence="2">Uncharacterized protein</fullName>
    </submittedName>
</protein>
<feature type="transmembrane region" description="Helical" evidence="1">
    <location>
        <begin position="73"/>
        <end position="91"/>
    </location>
</feature>
<feature type="transmembrane region" description="Helical" evidence="1">
    <location>
        <begin position="349"/>
        <end position="368"/>
    </location>
</feature>
<feature type="transmembrane region" description="Helical" evidence="1">
    <location>
        <begin position="325"/>
        <end position="342"/>
    </location>
</feature>
<reference evidence="2 3" key="1">
    <citation type="submission" date="2019-12" db="EMBL/GenBank/DDBJ databases">
        <title>complete genome sequences of Enterobacter cloacae str. WP5-S18-CRE-02 isolated from wastewater treatment plant effluent.</title>
        <authorList>
            <person name="Sekizuka T."/>
            <person name="Itokawa K."/>
            <person name="Yatsu K."/>
            <person name="Inamine Y."/>
            <person name="Kuroda M."/>
        </authorList>
    </citation>
    <scope>NUCLEOTIDE SEQUENCE [LARGE SCALE GENOMIC DNA]</scope>
    <source>
        <strain evidence="2 3">WP5-S18-CRE-02</strain>
    </source>
</reference>
<dbReference type="InterPro" id="IPR045691">
    <property type="entry name" value="DUF6056"/>
</dbReference>
<feature type="transmembrane region" description="Helical" evidence="1">
    <location>
        <begin position="103"/>
        <end position="125"/>
    </location>
</feature>
<keyword evidence="1" id="KW-1133">Transmembrane helix</keyword>
<feature type="transmembrane region" description="Helical" evidence="1">
    <location>
        <begin position="208"/>
        <end position="226"/>
    </location>
</feature>
<sequence>MCNNYYKVLKWTIPGYLLILAIALLTPLHSDDFGTRIGGFPNFLGHYHRYLTWSGRLTADYIASYIMWMDSHFMRSAFNAIGTYGLIIALAKLPFSLKSKKINLNYVVMFYVIMSIAWTCSPNLGQTSFWIVGSTNYVWTNLFIIILINILLGNLISNNKHSISFYITVFLLSVVAGCSNENMSLVIFGVCSLYLLFVLFFNKPQIKLGAISLIGTLIGAAVLLLAPGNFRRMSMEGEWWQNATWGYKLWLWAFKKMPFVLQVDWPVVMFIAILLCIALPTRKARDGFNSNRHIYFAIPFFIFLAFIANLIMIGSPAYPARATNGQFIMLLGGLSFATFIALENANKKLLIPILSILFLTSTYAYSLMARSYYFVAKQEVIRQYIMNKERSSFKTSATIPEYKFRHLFNEGDKFDMFKPKQLPYFFGLKDVSYINPNFDYSVITTEGTKINIDLNGYAKGIESWVYNDQILRNDYVIVIMLDHYNKDVWSKHDAFIGKSKSVMIDGKRYTLKSEPGLYAINGKAYFALNIGSNKIKSDIKKIDN</sequence>
<dbReference type="EMBL" id="AP022126">
    <property type="protein sequence ID" value="BBS32829.1"/>
    <property type="molecule type" value="Genomic_DNA"/>
</dbReference>
<dbReference type="Pfam" id="PF19528">
    <property type="entry name" value="DUF6056"/>
    <property type="match status" value="1"/>
</dbReference>
<keyword evidence="1" id="KW-0812">Transmembrane</keyword>
<feature type="transmembrane region" description="Helical" evidence="1">
    <location>
        <begin position="137"/>
        <end position="156"/>
    </location>
</feature>
<feature type="transmembrane region" description="Helical" evidence="1">
    <location>
        <begin position="185"/>
        <end position="201"/>
    </location>
</feature>
<keyword evidence="1" id="KW-0472">Membrane</keyword>
<feature type="transmembrane region" description="Helical" evidence="1">
    <location>
        <begin position="293"/>
        <end position="313"/>
    </location>
</feature>
<feature type="transmembrane region" description="Helical" evidence="1">
    <location>
        <begin position="163"/>
        <end position="179"/>
    </location>
</feature>
<dbReference type="AlphaFoldDB" id="A0A6S5KCJ5"/>
<proteinExistence type="predicted"/>
<name>A0A6S5KCJ5_ENTCL</name>
<gene>
    <name evidence="2" type="ORF">WP5S18C02_30350</name>
</gene>
<evidence type="ECO:0000313" key="3">
    <source>
        <dbReference type="Proteomes" id="UP000515488"/>
    </source>
</evidence>
<dbReference type="Proteomes" id="UP000515488">
    <property type="component" value="Chromosome"/>
</dbReference>
<feature type="transmembrane region" description="Helical" evidence="1">
    <location>
        <begin position="259"/>
        <end position="281"/>
    </location>
</feature>
<accession>A0A6S5KCJ5</accession>
<organism evidence="2 3">
    <name type="scientific">Enterobacter cloacae</name>
    <dbReference type="NCBI Taxonomy" id="550"/>
    <lineage>
        <taxon>Bacteria</taxon>
        <taxon>Pseudomonadati</taxon>
        <taxon>Pseudomonadota</taxon>
        <taxon>Gammaproteobacteria</taxon>
        <taxon>Enterobacterales</taxon>
        <taxon>Enterobacteriaceae</taxon>
        <taxon>Enterobacter</taxon>
        <taxon>Enterobacter cloacae complex</taxon>
    </lineage>
</organism>
<evidence type="ECO:0000313" key="2">
    <source>
        <dbReference type="EMBL" id="BBS32829.1"/>
    </source>
</evidence>
<evidence type="ECO:0000256" key="1">
    <source>
        <dbReference type="SAM" id="Phobius"/>
    </source>
</evidence>